<sequence length="122" mass="13917">MGEAILYSEVVVLYLYPAADSGGPRFTLRGVPRVLPTDRPAYEDVRSPYYLSNADHPGFALETPVLTDRNFHIFLAKDPEFETFYTKNILLNDGIRVWMTAQDQPHEKFISLEEVLPRGNTL</sequence>
<protein>
    <submittedName>
        <fullName evidence="1">Uncharacterized protein</fullName>
    </submittedName>
</protein>
<dbReference type="Proteomes" id="UP000583929">
    <property type="component" value="Unassembled WGS sequence"/>
</dbReference>
<dbReference type="EMBL" id="JAATIQ010000366">
    <property type="protein sequence ID" value="KAF4359427.1"/>
    <property type="molecule type" value="Genomic_DNA"/>
</dbReference>
<name>A0A7J6ELV1_CANSA</name>
<comment type="caution">
    <text evidence="1">The sequence shown here is derived from an EMBL/GenBank/DDBJ whole genome shotgun (WGS) entry which is preliminary data.</text>
</comment>
<dbReference type="InterPro" id="IPR036854">
    <property type="entry name" value="Photo_II_D1/D2_sf"/>
</dbReference>
<dbReference type="AlphaFoldDB" id="A0A7J6ELV1"/>
<reference evidence="1 2" key="1">
    <citation type="journal article" date="2020" name="bioRxiv">
        <title>Sequence and annotation of 42 cannabis genomes reveals extensive copy number variation in cannabinoid synthesis and pathogen resistance genes.</title>
        <authorList>
            <person name="Mckernan K.J."/>
            <person name="Helbert Y."/>
            <person name="Kane L.T."/>
            <person name="Ebling H."/>
            <person name="Zhang L."/>
            <person name="Liu B."/>
            <person name="Eaton Z."/>
            <person name="Mclaughlin S."/>
            <person name="Kingan S."/>
            <person name="Baybayan P."/>
            <person name="Concepcion G."/>
            <person name="Jordan M."/>
            <person name="Riva A."/>
            <person name="Barbazuk W."/>
            <person name="Harkins T."/>
        </authorList>
    </citation>
    <scope>NUCLEOTIDE SEQUENCE [LARGE SCALE GENOMIC DNA]</scope>
    <source>
        <strain evidence="2">cv. Jamaican Lion 4</strain>
        <tissue evidence="1">Leaf</tissue>
    </source>
</reference>
<accession>A0A7J6ELV1</accession>
<proteinExistence type="predicted"/>
<evidence type="ECO:0000313" key="1">
    <source>
        <dbReference type="EMBL" id="KAF4359427.1"/>
    </source>
</evidence>
<gene>
    <name evidence="1" type="ORF">G4B88_008679</name>
</gene>
<organism evidence="1 2">
    <name type="scientific">Cannabis sativa</name>
    <name type="common">Hemp</name>
    <name type="synonym">Marijuana</name>
    <dbReference type="NCBI Taxonomy" id="3483"/>
    <lineage>
        <taxon>Eukaryota</taxon>
        <taxon>Viridiplantae</taxon>
        <taxon>Streptophyta</taxon>
        <taxon>Embryophyta</taxon>
        <taxon>Tracheophyta</taxon>
        <taxon>Spermatophyta</taxon>
        <taxon>Magnoliopsida</taxon>
        <taxon>eudicotyledons</taxon>
        <taxon>Gunneridae</taxon>
        <taxon>Pentapetalae</taxon>
        <taxon>rosids</taxon>
        <taxon>fabids</taxon>
        <taxon>Rosales</taxon>
        <taxon>Cannabaceae</taxon>
        <taxon>Cannabis</taxon>
    </lineage>
</organism>
<dbReference type="SUPFAM" id="SSF81483">
    <property type="entry name" value="Bacterial photosystem II reaction centre, L and M subunits"/>
    <property type="match status" value="1"/>
</dbReference>
<evidence type="ECO:0000313" key="2">
    <source>
        <dbReference type="Proteomes" id="UP000583929"/>
    </source>
</evidence>
<keyword evidence="2" id="KW-1185">Reference proteome</keyword>
<dbReference type="GO" id="GO:0009772">
    <property type="term" value="P:photosynthetic electron transport in photosystem II"/>
    <property type="evidence" value="ECO:0007669"/>
    <property type="project" value="InterPro"/>
</dbReference>